<feature type="domain" description="L,D-TPase catalytic" evidence="9">
    <location>
        <begin position="98"/>
        <end position="232"/>
    </location>
</feature>
<dbReference type="CDD" id="cd16913">
    <property type="entry name" value="YkuD_like"/>
    <property type="match status" value="1"/>
</dbReference>
<dbReference type="PANTHER" id="PTHR36699">
    <property type="entry name" value="LD-TRANSPEPTIDASE"/>
    <property type="match status" value="1"/>
</dbReference>
<accession>A0A918WL32</accession>
<dbReference type="InterPro" id="IPR005490">
    <property type="entry name" value="LD_TPept_cat_dom"/>
</dbReference>
<evidence type="ECO:0000256" key="4">
    <source>
        <dbReference type="ARBA" id="ARBA00022960"/>
    </source>
</evidence>
<keyword evidence="5 7" id="KW-0573">Peptidoglycan synthesis</keyword>
<evidence type="ECO:0000256" key="8">
    <source>
        <dbReference type="SAM" id="SignalP"/>
    </source>
</evidence>
<feature type="chain" id="PRO_5036743092" description="L,D-TPase catalytic domain-containing protein" evidence="8">
    <location>
        <begin position="20"/>
        <end position="233"/>
    </location>
</feature>
<dbReference type="GO" id="GO:0071555">
    <property type="term" value="P:cell wall organization"/>
    <property type="evidence" value="ECO:0007669"/>
    <property type="project" value="UniProtKB-UniRule"/>
</dbReference>
<comment type="similarity">
    <text evidence="2">Belongs to the YkuD family.</text>
</comment>
<dbReference type="PROSITE" id="PS52029">
    <property type="entry name" value="LD_TPASE"/>
    <property type="match status" value="1"/>
</dbReference>
<evidence type="ECO:0000313" key="10">
    <source>
        <dbReference type="EMBL" id="GHC55445.1"/>
    </source>
</evidence>
<evidence type="ECO:0000256" key="3">
    <source>
        <dbReference type="ARBA" id="ARBA00022679"/>
    </source>
</evidence>
<protein>
    <recommendedName>
        <fullName evidence="9">L,D-TPase catalytic domain-containing protein</fullName>
    </recommendedName>
</protein>
<dbReference type="GO" id="GO:0016740">
    <property type="term" value="F:transferase activity"/>
    <property type="evidence" value="ECO:0007669"/>
    <property type="project" value="UniProtKB-KW"/>
</dbReference>
<feature type="active site" description="Nucleophile" evidence="7">
    <location>
        <position position="208"/>
    </location>
</feature>
<feature type="signal peptide" evidence="8">
    <location>
        <begin position="1"/>
        <end position="19"/>
    </location>
</feature>
<evidence type="ECO:0000256" key="6">
    <source>
        <dbReference type="ARBA" id="ARBA00023316"/>
    </source>
</evidence>
<dbReference type="SUPFAM" id="SSF141523">
    <property type="entry name" value="L,D-transpeptidase catalytic domain-like"/>
    <property type="match status" value="1"/>
</dbReference>
<feature type="active site" description="Proton donor/acceptor" evidence="7">
    <location>
        <position position="188"/>
    </location>
</feature>
<evidence type="ECO:0000313" key="11">
    <source>
        <dbReference type="Proteomes" id="UP000638981"/>
    </source>
</evidence>
<reference evidence="10" key="2">
    <citation type="submission" date="2020-09" db="EMBL/GenBank/DDBJ databases">
        <authorList>
            <person name="Sun Q."/>
            <person name="Kim S."/>
        </authorList>
    </citation>
    <scope>NUCLEOTIDE SEQUENCE</scope>
    <source>
        <strain evidence="10">KCTC 23310</strain>
    </source>
</reference>
<organism evidence="10 11">
    <name type="scientific">Neogemmobacter tilapiae</name>
    <dbReference type="NCBI Taxonomy" id="875041"/>
    <lineage>
        <taxon>Bacteria</taxon>
        <taxon>Pseudomonadati</taxon>
        <taxon>Pseudomonadota</taxon>
        <taxon>Alphaproteobacteria</taxon>
        <taxon>Rhodobacterales</taxon>
        <taxon>Paracoccaceae</taxon>
        <taxon>Neogemmobacter</taxon>
    </lineage>
</organism>
<proteinExistence type="inferred from homology"/>
<dbReference type="Proteomes" id="UP000638981">
    <property type="component" value="Unassembled WGS sequence"/>
</dbReference>
<dbReference type="RefSeq" id="WP_229804662.1">
    <property type="nucleotide sequence ID" value="NZ_BMYJ01000005.1"/>
</dbReference>
<sequence length="233" mass="25206">MKQWLACLFLIAFAGSAMAIEPGQPDAMGDAPAWTAPVKESRAERKKRERLEAAPEFAVVELASLSGSIAPPLAPQGPDAPTVSDISPQLIPIPGAIDRIVVDKSERKMELRHRGWVVRVYHVALGKTPKGDKVKQGDAKTPEGVFKVNSRNDKSQFYLSLGIDYPQARHVAKARKGGYDPGGDIMIHAQPNQLPAGRVMKGDWTLGCIAVTNAEMDEIWAHTAGGTVVEIRP</sequence>
<keyword evidence="3" id="KW-0808">Transferase</keyword>
<dbReference type="Gene3D" id="2.40.440.10">
    <property type="entry name" value="L,D-transpeptidase catalytic domain-like"/>
    <property type="match status" value="1"/>
</dbReference>
<comment type="pathway">
    <text evidence="1 7">Cell wall biogenesis; peptidoglycan biosynthesis.</text>
</comment>
<evidence type="ECO:0000256" key="2">
    <source>
        <dbReference type="ARBA" id="ARBA00005992"/>
    </source>
</evidence>
<dbReference type="GO" id="GO:0004180">
    <property type="term" value="F:carboxypeptidase activity"/>
    <property type="evidence" value="ECO:0007669"/>
    <property type="project" value="UniProtKB-ARBA"/>
</dbReference>
<dbReference type="AlphaFoldDB" id="A0A918WL32"/>
<dbReference type="GO" id="GO:0009252">
    <property type="term" value="P:peptidoglycan biosynthetic process"/>
    <property type="evidence" value="ECO:0007669"/>
    <property type="project" value="UniProtKB-KW"/>
</dbReference>
<dbReference type="Pfam" id="PF03734">
    <property type="entry name" value="YkuD"/>
    <property type="match status" value="1"/>
</dbReference>
<gene>
    <name evidence="10" type="ORF">GCM10007315_17980</name>
</gene>
<dbReference type="EMBL" id="BMYJ01000005">
    <property type="protein sequence ID" value="GHC55445.1"/>
    <property type="molecule type" value="Genomic_DNA"/>
</dbReference>
<keyword evidence="8" id="KW-0732">Signal</keyword>
<evidence type="ECO:0000259" key="9">
    <source>
        <dbReference type="PROSITE" id="PS52029"/>
    </source>
</evidence>
<comment type="caution">
    <text evidence="10">The sequence shown here is derived from an EMBL/GenBank/DDBJ whole genome shotgun (WGS) entry which is preliminary data.</text>
</comment>
<keyword evidence="6 7" id="KW-0961">Cell wall biogenesis/degradation</keyword>
<keyword evidence="4 7" id="KW-0133">Cell shape</keyword>
<reference evidence="10" key="1">
    <citation type="journal article" date="2014" name="Int. J. Syst. Evol. Microbiol.">
        <title>Complete genome sequence of Corynebacterium casei LMG S-19264T (=DSM 44701T), isolated from a smear-ripened cheese.</title>
        <authorList>
            <consortium name="US DOE Joint Genome Institute (JGI-PGF)"/>
            <person name="Walter F."/>
            <person name="Albersmeier A."/>
            <person name="Kalinowski J."/>
            <person name="Ruckert C."/>
        </authorList>
    </citation>
    <scope>NUCLEOTIDE SEQUENCE</scope>
    <source>
        <strain evidence="10">KCTC 23310</strain>
    </source>
</reference>
<evidence type="ECO:0000256" key="7">
    <source>
        <dbReference type="PROSITE-ProRule" id="PRU01373"/>
    </source>
</evidence>
<keyword evidence="11" id="KW-1185">Reference proteome</keyword>
<evidence type="ECO:0000256" key="1">
    <source>
        <dbReference type="ARBA" id="ARBA00004752"/>
    </source>
</evidence>
<dbReference type="PANTHER" id="PTHR36699:SF1">
    <property type="entry name" value="L,D-TRANSPEPTIDASE YAFK-RELATED"/>
    <property type="match status" value="1"/>
</dbReference>
<dbReference type="GO" id="GO:0008360">
    <property type="term" value="P:regulation of cell shape"/>
    <property type="evidence" value="ECO:0007669"/>
    <property type="project" value="UniProtKB-UniRule"/>
</dbReference>
<name>A0A918WL32_9RHOB</name>
<evidence type="ECO:0000256" key="5">
    <source>
        <dbReference type="ARBA" id="ARBA00022984"/>
    </source>
</evidence>
<dbReference type="InterPro" id="IPR038063">
    <property type="entry name" value="Transpep_catalytic_dom"/>
</dbReference>